<dbReference type="PROSITE" id="PS01315">
    <property type="entry name" value="CDS"/>
    <property type="match status" value="1"/>
</dbReference>
<evidence type="ECO:0000256" key="2">
    <source>
        <dbReference type="ARBA" id="ARBA00004141"/>
    </source>
</evidence>
<evidence type="ECO:0000256" key="4">
    <source>
        <dbReference type="ARBA" id="ARBA00005189"/>
    </source>
</evidence>
<evidence type="ECO:0000256" key="6">
    <source>
        <dbReference type="ARBA" id="ARBA00012487"/>
    </source>
</evidence>
<keyword evidence="13 17" id="KW-0472">Membrane</keyword>
<keyword evidence="14" id="KW-0594">Phospholipid biosynthesis</keyword>
<proteinExistence type="inferred from homology"/>
<evidence type="ECO:0000256" key="13">
    <source>
        <dbReference type="ARBA" id="ARBA00023136"/>
    </source>
</evidence>
<evidence type="ECO:0000256" key="16">
    <source>
        <dbReference type="RuleBase" id="RU003938"/>
    </source>
</evidence>
<reference evidence="20" key="1">
    <citation type="submission" date="2013-05" db="EMBL/GenBank/DDBJ databases">
        <title>The Genome sequence of Mucor circinelloides f. circinelloides 1006PhL.</title>
        <authorList>
            <consortium name="The Broad Institute Genomics Platform"/>
            <person name="Cuomo C."/>
            <person name="Earl A."/>
            <person name="Findley K."/>
            <person name="Lee S.C."/>
            <person name="Walker B."/>
            <person name="Young S."/>
            <person name="Zeng Q."/>
            <person name="Gargeya S."/>
            <person name="Fitzgerald M."/>
            <person name="Haas B."/>
            <person name="Abouelleil A."/>
            <person name="Allen A.W."/>
            <person name="Alvarado L."/>
            <person name="Arachchi H.M."/>
            <person name="Berlin A.M."/>
            <person name="Chapman S.B."/>
            <person name="Gainer-Dewar J."/>
            <person name="Goldberg J."/>
            <person name="Griggs A."/>
            <person name="Gujja S."/>
            <person name="Hansen M."/>
            <person name="Howarth C."/>
            <person name="Imamovic A."/>
            <person name="Ireland A."/>
            <person name="Larimer J."/>
            <person name="McCowan C."/>
            <person name="Murphy C."/>
            <person name="Pearson M."/>
            <person name="Poon T.W."/>
            <person name="Priest M."/>
            <person name="Roberts A."/>
            <person name="Saif S."/>
            <person name="Shea T."/>
            <person name="Sisk P."/>
            <person name="Sykes S."/>
            <person name="Wortman J."/>
            <person name="Nusbaum C."/>
            <person name="Birren B."/>
        </authorList>
    </citation>
    <scope>NUCLEOTIDE SEQUENCE [LARGE SCALE GENOMIC DNA]</scope>
    <source>
        <strain evidence="20">1006PhL</strain>
    </source>
</reference>
<feature type="transmembrane region" description="Helical" evidence="17">
    <location>
        <begin position="227"/>
        <end position="247"/>
    </location>
</feature>
<evidence type="ECO:0000256" key="10">
    <source>
        <dbReference type="ARBA" id="ARBA00022695"/>
    </source>
</evidence>
<feature type="transmembrane region" description="Helical" evidence="17">
    <location>
        <begin position="83"/>
        <end position="101"/>
    </location>
</feature>
<dbReference type="InterPro" id="IPR016720">
    <property type="entry name" value="PC_Trfase_euk"/>
</dbReference>
<keyword evidence="18" id="KW-0732">Signal</keyword>
<evidence type="ECO:0000256" key="18">
    <source>
        <dbReference type="SAM" id="SignalP"/>
    </source>
</evidence>
<evidence type="ECO:0000313" key="20">
    <source>
        <dbReference type="Proteomes" id="UP000014254"/>
    </source>
</evidence>
<evidence type="ECO:0000256" key="17">
    <source>
        <dbReference type="SAM" id="Phobius"/>
    </source>
</evidence>
<evidence type="ECO:0000256" key="9">
    <source>
        <dbReference type="ARBA" id="ARBA00022692"/>
    </source>
</evidence>
<dbReference type="EMBL" id="KE124007">
    <property type="protein sequence ID" value="EPB85652.1"/>
    <property type="molecule type" value="Genomic_DNA"/>
</dbReference>
<keyword evidence="11 17" id="KW-1133">Transmembrane helix</keyword>
<evidence type="ECO:0000256" key="14">
    <source>
        <dbReference type="ARBA" id="ARBA00023209"/>
    </source>
</evidence>
<keyword evidence="20" id="KW-1185">Reference proteome</keyword>
<keyword evidence="15" id="KW-1208">Phospholipid metabolism</keyword>
<dbReference type="GO" id="GO:0016024">
    <property type="term" value="P:CDP-diacylglycerol biosynthetic process"/>
    <property type="evidence" value="ECO:0007669"/>
    <property type="project" value="UniProtKB-UniPathway"/>
</dbReference>
<comment type="catalytic activity">
    <reaction evidence="1 16">
        <text>a 1,2-diacyl-sn-glycero-3-phosphate + CTP + H(+) = a CDP-1,2-diacyl-sn-glycerol + diphosphate</text>
        <dbReference type="Rhea" id="RHEA:16229"/>
        <dbReference type="ChEBI" id="CHEBI:15378"/>
        <dbReference type="ChEBI" id="CHEBI:33019"/>
        <dbReference type="ChEBI" id="CHEBI:37563"/>
        <dbReference type="ChEBI" id="CHEBI:58332"/>
        <dbReference type="ChEBI" id="CHEBI:58608"/>
        <dbReference type="EC" id="2.7.7.41"/>
    </reaction>
</comment>
<evidence type="ECO:0000256" key="7">
    <source>
        <dbReference type="ARBA" id="ARBA00022516"/>
    </source>
</evidence>
<feature type="chain" id="PRO_5004497347" description="Phosphatidate cytidylyltransferase" evidence="18">
    <location>
        <begin position="28"/>
        <end position="294"/>
    </location>
</feature>
<evidence type="ECO:0000256" key="5">
    <source>
        <dbReference type="ARBA" id="ARBA00010185"/>
    </source>
</evidence>
<sequence>MRLVAGMIMGSLIVALLLCGNDKSTFALMTIIQAKVFHELRRIGLTIDNVHREKIQIYSDCGLFSVALLGLIDVVWFRGSKMLVWFMLYTLWFVFWVIFVLNQASSSSILGQHIAHQSWIHLSILYTLTQPAFIHWNIANGGLFWFIFPCFLVICNDCSAYYCGNRWGKTRLISLSPSKTVGGFVGALCITVLFGYITCTCCMHEHYRLLVCFVNSINLEIYSNIRYHGVIMALYASIFAPFGGFLASALKRATNIKDFAGWIPGHGGIVDRVDCQLFMAVFTYIYYQFIVDMR</sequence>
<dbReference type="PANTHER" id="PTHR13773">
    <property type="entry name" value="PHOSPHATIDATE CYTIDYLYLTRANSFERASE"/>
    <property type="match status" value="1"/>
</dbReference>
<dbReference type="eggNOG" id="KOG1440">
    <property type="taxonomic scope" value="Eukaryota"/>
</dbReference>
<dbReference type="AlphaFoldDB" id="S2JB19"/>
<organism evidence="19 20">
    <name type="scientific">Mucor circinelloides f. circinelloides (strain 1006PhL)</name>
    <name type="common">Mucormycosis agent</name>
    <name type="synonym">Calyptromyces circinelloides</name>
    <dbReference type="NCBI Taxonomy" id="1220926"/>
    <lineage>
        <taxon>Eukaryota</taxon>
        <taxon>Fungi</taxon>
        <taxon>Fungi incertae sedis</taxon>
        <taxon>Mucoromycota</taxon>
        <taxon>Mucoromycotina</taxon>
        <taxon>Mucoromycetes</taxon>
        <taxon>Mucorales</taxon>
        <taxon>Mucorineae</taxon>
        <taxon>Mucoraceae</taxon>
        <taxon>Mucor</taxon>
    </lineage>
</organism>
<evidence type="ECO:0000256" key="1">
    <source>
        <dbReference type="ARBA" id="ARBA00001698"/>
    </source>
</evidence>
<evidence type="ECO:0000256" key="11">
    <source>
        <dbReference type="ARBA" id="ARBA00022989"/>
    </source>
</evidence>
<name>S2JB19_MUCC1</name>
<comment type="subcellular location">
    <subcellularLocation>
        <location evidence="2">Membrane</location>
        <topology evidence="2">Multi-pass membrane protein</topology>
    </subcellularLocation>
</comment>
<keyword evidence="10 16" id="KW-0548">Nucleotidyltransferase</keyword>
<dbReference type="EC" id="2.7.7.41" evidence="6 16"/>
<comment type="pathway">
    <text evidence="4">Lipid metabolism.</text>
</comment>
<dbReference type="GO" id="GO:0004605">
    <property type="term" value="F:phosphatidate cytidylyltransferase activity"/>
    <property type="evidence" value="ECO:0007669"/>
    <property type="project" value="UniProtKB-EC"/>
</dbReference>
<feature type="transmembrane region" description="Helical" evidence="17">
    <location>
        <begin position="184"/>
        <end position="207"/>
    </location>
</feature>
<evidence type="ECO:0000256" key="12">
    <source>
        <dbReference type="ARBA" id="ARBA00023098"/>
    </source>
</evidence>
<dbReference type="PANTHER" id="PTHR13773:SF8">
    <property type="entry name" value="PHOSPHATIDATE CYTIDYLYLTRANSFERASE, PHOTORECEPTOR-SPECIFIC"/>
    <property type="match status" value="1"/>
</dbReference>
<dbReference type="InParanoid" id="S2JB19"/>
<comment type="pathway">
    <text evidence="3 16">Phospholipid metabolism; CDP-diacylglycerol biosynthesis; CDP-diacylglycerol from sn-glycerol 3-phosphate: step 3/3.</text>
</comment>
<feature type="transmembrane region" description="Helical" evidence="17">
    <location>
        <begin position="55"/>
        <end position="76"/>
    </location>
</feature>
<accession>S2JB19</accession>
<keyword evidence="7" id="KW-0444">Lipid biosynthesis</keyword>
<feature type="transmembrane region" description="Helical" evidence="17">
    <location>
        <begin position="143"/>
        <end position="163"/>
    </location>
</feature>
<evidence type="ECO:0000256" key="3">
    <source>
        <dbReference type="ARBA" id="ARBA00005119"/>
    </source>
</evidence>
<dbReference type="STRING" id="1220926.S2JB19"/>
<dbReference type="UniPathway" id="UPA00557">
    <property type="reaction ID" value="UER00614"/>
</dbReference>
<dbReference type="OMA" id="ACENKSQ"/>
<evidence type="ECO:0000313" key="19">
    <source>
        <dbReference type="EMBL" id="EPB85652.1"/>
    </source>
</evidence>
<dbReference type="OrthoDB" id="10260889at2759"/>
<keyword evidence="9 16" id="KW-0812">Transmembrane</keyword>
<dbReference type="Proteomes" id="UP000014254">
    <property type="component" value="Unassembled WGS sequence"/>
</dbReference>
<dbReference type="VEuPathDB" id="FungiDB:HMPREF1544_07559"/>
<dbReference type="InterPro" id="IPR000374">
    <property type="entry name" value="PC_trans"/>
</dbReference>
<dbReference type="GO" id="GO:0005789">
    <property type="term" value="C:endoplasmic reticulum membrane"/>
    <property type="evidence" value="ECO:0007669"/>
    <property type="project" value="TreeGrafter"/>
</dbReference>
<feature type="signal peptide" evidence="18">
    <location>
        <begin position="1"/>
        <end position="27"/>
    </location>
</feature>
<evidence type="ECO:0000256" key="8">
    <source>
        <dbReference type="ARBA" id="ARBA00022679"/>
    </source>
</evidence>
<comment type="similarity">
    <text evidence="5 16">Belongs to the CDS family.</text>
</comment>
<dbReference type="Pfam" id="PF01148">
    <property type="entry name" value="CTP_transf_1"/>
    <property type="match status" value="1"/>
</dbReference>
<keyword evidence="12" id="KW-0443">Lipid metabolism</keyword>
<gene>
    <name evidence="19" type="ORF">HMPREF1544_07559</name>
</gene>
<keyword evidence="8 16" id="KW-0808">Transferase</keyword>
<evidence type="ECO:0000256" key="15">
    <source>
        <dbReference type="ARBA" id="ARBA00023264"/>
    </source>
</evidence>
<protein>
    <recommendedName>
        <fullName evidence="6 16">Phosphatidate cytidylyltransferase</fullName>
        <ecNumber evidence="6 16">2.7.7.41</ecNumber>
    </recommendedName>
</protein>